<gene>
    <name evidence="1" type="ORF">ACFSL2_01285</name>
</gene>
<evidence type="ECO:0008006" key="3">
    <source>
        <dbReference type="Google" id="ProtNLM"/>
    </source>
</evidence>
<name>A0ABW4V1L6_9MICO</name>
<keyword evidence="2" id="KW-1185">Reference proteome</keyword>
<dbReference type="EMBL" id="JBHUHF010000001">
    <property type="protein sequence ID" value="MFD2024138.1"/>
    <property type="molecule type" value="Genomic_DNA"/>
</dbReference>
<dbReference type="RefSeq" id="WP_377183897.1">
    <property type="nucleotide sequence ID" value="NZ_JBHUHF010000001.1"/>
</dbReference>
<comment type="caution">
    <text evidence="1">The sequence shown here is derived from an EMBL/GenBank/DDBJ whole genome shotgun (WGS) entry which is preliminary data.</text>
</comment>
<reference evidence="2" key="1">
    <citation type="journal article" date="2019" name="Int. J. Syst. Evol. Microbiol.">
        <title>The Global Catalogue of Microorganisms (GCM) 10K type strain sequencing project: providing services to taxonomists for standard genome sequencing and annotation.</title>
        <authorList>
            <consortium name="The Broad Institute Genomics Platform"/>
            <consortium name="The Broad Institute Genome Sequencing Center for Infectious Disease"/>
            <person name="Wu L."/>
            <person name="Ma J."/>
        </authorList>
    </citation>
    <scope>NUCLEOTIDE SEQUENCE [LARGE SCALE GENOMIC DNA]</scope>
    <source>
        <strain evidence="2">CCM 7043</strain>
    </source>
</reference>
<proteinExistence type="predicted"/>
<dbReference type="Proteomes" id="UP001597338">
    <property type="component" value="Unassembled WGS sequence"/>
</dbReference>
<evidence type="ECO:0000313" key="1">
    <source>
        <dbReference type="EMBL" id="MFD2024138.1"/>
    </source>
</evidence>
<organism evidence="1 2">
    <name type="scientific">Promicromonospora aerolata</name>
    <dbReference type="NCBI Taxonomy" id="195749"/>
    <lineage>
        <taxon>Bacteria</taxon>
        <taxon>Bacillati</taxon>
        <taxon>Actinomycetota</taxon>
        <taxon>Actinomycetes</taxon>
        <taxon>Micrococcales</taxon>
        <taxon>Promicromonosporaceae</taxon>
        <taxon>Promicromonospora</taxon>
    </lineage>
</organism>
<evidence type="ECO:0000313" key="2">
    <source>
        <dbReference type="Proteomes" id="UP001597338"/>
    </source>
</evidence>
<accession>A0ABW4V1L6</accession>
<protein>
    <recommendedName>
        <fullName evidence="3">IrrE N-terminal-like domain-containing protein</fullName>
    </recommendedName>
</protein>
<sequence>MPALTPLITGSLRDLLHHRSGAPVEPARHGPVQDPIDSLEWPEESTLEALGATIASVCGLGIVVAPIPTRLRHPEISGLTIVIGSTAHVYYDAGVSPLNQMQTVLHEYAHILHGDVRTNADATHARTTFDSPVEQRAETTGMRLMDTMLRKHRGSDVLDFISGNGDVEHRS</sequence>